<dbReference type="InterPro" id="IPR001138">
    <property type="entry name" value="Zn2Cys6_DnaBD"/>
</dbReference>
<dbReference type="CDD" id="cd00067">
    <property type="entry name" value="GAL4"/>
    <property type="match status" value="1"/>
</dbReference>
<evidence type="ECO:0000256" key="2">
    <source>
        <dbReference type="ARBA" id="ARBA00023015"/>
    </source>
</evidence>
<gene>
    <name evidence="7" type="ORF">ASPZODRAFT_137447</name>
</gene>
<keyword evidence="8" id="KW-1185">Reference proteome</keyword>
<keyword evidence="5" id="KW-0539">Nucleus</keyword>
<dbReference type="CDD" id="cd12148">
    <property type="entry name" value="fungal_TF_MHR"/>
    <property type="match status" value="1"/>
</dbReference>
<evidence type="ECO:0000256" key="3">
    <source>
        <dbReference type="ARBA" id="ARBA00023125"/>
    </source>
</evidence>
<evidence type="ECO:0000313" key="7">
    <source>
        <dbReference type="EMBL" id="OJJ42176.1"/>
    </source>
</evidence>
<dbReference type="SUPFAM" id="SSF57701">
    <property type="entry name" value="Zn2/Cys6 DNA-binding domain"/>
    <property type="match status" value="1"/>
</dbReference>
<organism evidence="7 8">
    <name type="scientific">Penicilliopsis zonata CBS 506.65</name>
    <dbReference type="NCBI Taxonomy" id="1073090"/>
    <lineage>
        <taxon>Eukaryota</taxon>
        <taxon>Fungi</taxon>
        <taxon>Dikarya</taxon>
        <taxon>Ascomycota</taxon>
        <taxon>Pezizomycotina</taxon>
        <taxon>Eurotiomycetes</taxon>
        <taxon>Eurotiomycetidae</taxon>
        <taxon>Eurotiales</taxon>
        <taxon>Aspergillaceae</taxon>
        <taxon>Penicilliopsis</taxon>
    </lineage>
</organism>
<dbReference type="PANTHER" id="PTHR47424:SF12">
    <property type="entry name" value="TRANSCRIPTION FACTOR ASQA"/>
    <property type="match status" value="1"/>
</dbReference>
<keyword evidence="2" id="KW-0805">Transcription regulation</keyword>
<dbReference type="AlphaFoldDB" id="A0A1L9S4U9"/>
<evidence type="ECO:0000256" key="1">
    <source>
        <dbReference type="ARBA" id="ARBA00022723"/>
    </source>
</evidence>
<dbReference type="EMBL" id="KV878366">
    <property type="protein sequence ID" value="OJJ42176.1"/>
    <property type="molecule type" value="Genomic_DNA"/>
</dbReference>
<accession>A0A1L9S4U9</accession>
<dbReference type="SMART" id="SM00906">
    <property type="entry name" value="Fungal_trans"/>
    <property type="match status" value="1"/>
</dbReference>
<dbReference type="PROSITE" id="PS00463">
    <property type="entry name" value="ZN2_CY6_FUNGAL_1"/>
    <property type="match status" value="1"/>
</dbReference>
<evidence type="ECO:0000256" key="4">
    <source>
        <dbReference type="ARBA" id="ARBA00023163"/>
    </source>
</evidence>
<dbReference type="GO" id="GO:0000981">
    <property type="term" value="F:DNA-binding transcription factor activity, RNA polymerase II-specific"/>
    <property type="evidence" value="ECO:0007669"/>
    <property type="project" value="InterPro"/>
</dbReference>
<evidence type="ECO:0000313" key="8">
    <source>
        <dbReference type="Proteomes" id="UP000184188"/>
    </source>
</evidence>
<keyword evidence="1" id="KW-0479">Metal-binding</keyword>
<dbReference type="VEuPathDB" id="FungiDB:ASPZODRAFT_137447"/>
<dbReference type="GO" id="GO:0008270">
    <property type="term" value="F:zinc ion binding"/>
    <property type="evidence" value="ECO:0007669"/>
    <property type="project" value="InterPro"/>
</dbReference>
<evidence type="ECO:0000256" key="5">
    <source>
        <dbReference type="ARBA" id="ARBA00023242"/>
    </source>
</evidence>
<keyword evidence="3" id="KW-0238">DNA-binding</keyword>
<name>A0A1L9S4U9_9EURO</name>
<dbReference type="GeneID" id="34610788"/>
<dbReference type="OrthoDB" id="2283488at2759"/>
<dbReference type="RefSeq" id="XP_022576686.1">
    <property type="nucleotide sequence ID" value="XM_022724323.1"/>
</dbReference>
<dbReference type="InterPro" id="IPR036864">
    <property type="entry name" value="Zn2-C6_fun-type_DNA-bd_sf"/>
</dbReference>
<dbReference type="Pfam" id="PF00172">
    <property type="entry name" value="Zn_clus"/>
    <property type="match status" value="1"/>
</dbReference>
<dbReference type="PANTHER" id="PTHR47424">
    <property type="entry name" value="REGULATORY PROTEIN GAL4"/>
    <property type="match status" value="1"/>
</dbReference>
<protein>
    <recommendedName>
        <fullName evidence="6">Zn(2)-C6 fungal-type domain-containing protein</fullName>
    </recommendedName>
</protein>
<feature type="domain" description="Zn(2)-C6 fungal-type" evidence="6">
    <location>
        <begin position="26"/>
        <end position="55"/>
    </location>
</feature>
<dbReference type="Pfam" id="PF04082">
    <property type="entry name" value="Fungal_trans"/>
    <property type="match status" value="1"/>
</dbReference>
<dbReference type="GO" id="GO:0005634">
    <property type="term" value="C:nucleus"/>
    <property type="evidence" value="ECO:0007669"/>
    <property type="project" value="TreeGrafter"/>
</dbReference>
<dbReference type="STRING" id="1073090.A0A1L9S4U9"/>
<dbReference type="PROSITE" id="PS50048">
    <property type="entry name" value="ZN2_CY6_FUNGAL_2"/>
    <property type="match status" value="1"/>
</dbReference>
<evidence type="ECO:0000259" key="6">
    <source>
        <dbReference type="PROSITE" id="PS50048"/>
    </source>
</evidence>
<reference evidence="8" key="1">
    <citation type="journal article" date="2017" name="Genome Biol.">
        <title>Comparative genomics reveals high biological diversity and specific adaptations in the industrially and medically important fungal genus Aspergillus.</title>
        <authorList>
            <person name="de Vries R.P."/>
            <person name="Riley R."/>
            <person name="Wiebenga A."/>
            <person name="Aguilar-Osorio G."/>
            <person name="Amillis S."/>
            <person name="Uchima C.A."/>
            <person name="Anderluh G."/>
            <person name="Asadollahi M."/>
            <person name="Askin M."/>
            <person name="Barry K."/>
            <person name="Battaglia E."/>
            <person name="Bayram O."/>
            <person name="Benocci T."/>
            <person name="Braus-Stromeyer S.A."/>
            <person name="Caldana C."/>
            <person name="Canovas D."/>
            <person name="Cerqueira G.C."/>
            <person name="Chen F."/>
            <person name="Chen W."/>
            <person name="Choi C."/>
            <person name="Clum A."/>
            <person name="Dos Santos R.A."/>
            <person name="Damasio A.R."/>
            <person name="Diallinas G."/>
            <person name="Emri T."/>
            <person name="Fekete E."/>
            <person name="Flipphi M."/>
            <person name="Freyberg S."/>
            <person name="Gallo A."/>
            <person name="Gournas C."/>
            <person name="Habgood R."/>
            <person name="Hainaut M."/>
            <person name="Harispe M.L."/>
            <person name="Henrissat B."/>
            <person name="Hilden K.S."/>
            <person name="Hope R."/>
            <person name="Hossain A."/>
            <person name="Karabika E."/>
            <person name="Karaffa L."/>
            <person name="Karanyi Z."/>
            <person name="Krasevec N."/>
            <person name="Kuo A."/>
            <person name="Kusch H."/>
            <person name="LaButti K."/>
            <person name="Lagendijk E.L."/>
            <person name="Lapidus A."/>
            <person name="Levasseur A."/>
            <person name="Lindquist E."/>
            <person name="Lipzen A."/>
            <person name="Logrieco A.F."/>
            <person name="MacCabe A."/>
            <person name="Maekelae M.R."/>
            <person name="Malavazi I."/>
            <person name="Melin P."/>
            <person name="Meyer V."/>
            <person name="Mielnichuk N."/>
            <person name="Miskei M."/>
            <person name="Molnar A.P."/>
            <person name="Mule G."/>
            <person name="Ngan C.Y."/>
            <person name="Orejas M."/>
            <person name="Orosz E."/>
            <person name="Ouedraogo J.P."/>
            <person name="Overkamp K.M."/>
            <person name="Park H.-S."/>
            <person name="Perrone G."/>
            <person name="Piumi F."/>
            <person name="Punt P.J."/>
            <person name="Ram A.F."/>
            <person name="Ramon A."/>
            <person name="Rauscher S."/>
            <person name="Record E."/>
            <person name="Riano-Pachon D.M."/>
            <person name="Robert V."/>
            <person name="Roehrig J."/>
            <person name="Ruller R."/>
            <person name="Salamov A."/>
            <person name="Salih N.S."/>
            <person name="Samson R.A."/>
            <person name="Sandor E."/>
            <person name="Sanguinetti M."/>
            <person name="Schuetze T."/>
            <person name="Sepcic K."/>
            <person name="Shelest E."/>
            <person name="Sherlock G."/>
            <person name="Sophianopoulou V."/>
            <person name="Squina F.M."/>
            <person name="Sun H."/>
            <person name="Susca A."/>
            <person name="Todd R.B."/>
            <person name="Tsang A."/>
            <person name="Unkles S.E."/>
            <person name="van de Wiele N."/>
            <person name="van Rossen-Uffink D."/>
            <person name="Oliveira J.V."/>
            <person name="Vesth T.C."/>
            <person name="Visser J."/>
            <person name="Yu J.-H."/>
            <person name="Zhou M."/>
            <person name="Andersen M.R."/>
            <person name="Archer D.B."/>
            <person name="Baker S.E."/>
            <person name="Benoit I."/>
            <person name="Brakhage A.A."/>
            <person name="Braus G.H."/>
            <person name="Fischer R."/>
            <person name="Frisvad J.C."/>
            <person name="Goldman G.H."/>
            <person name="Houbraken J."/>
            <person name="Oakley B."/>
            <person name="Pocsi I."/>
            <person name="Scazzocchio C."/>
            <person name="Seiboth B."/>
            <person name="vanKuyk P.A."/>
            <person name="Wortman J."/>
            <person name="Dyer P.S."/>
            <person name="Grigoriev I.V."/>
        </authorList>
    </citation>
    <scope>NUCLEOTIDE SEQUENCE [LARGE SCALE GENOMIC DNA]</scope>
    <source>
        <strain evidence="8">CBS 506.65</strain>
    </source>
</reference>
<sequence length="690" mass="77637">MFGSFSTLENISNAAPRPKRRQVLRACDACRIKRCKCDDSMPCSTCVSRGWACSRSHSSLQPTSLSSALIQISALQERIRDLESRPRIEDLAEWSHTSKRRKSLWAKDRLLDNGSYSGPLSTAYFVACIKKYLDSHPDKTPFGPTFSYQSLPINCRQPRKIQDADLPCSQNTEPPANSEILPKARQTQYIHQFWYLYHPLLPILCEKDFTEEFASLWKMDVTMQRSSSALTDIIIANCALAQSSQSNQPMVQGGQSWTHDDISVWHYRRCKRFLDDELETPTLSTLQSSILVSVYLYNAAHPSAAYNALGTAVRIAYSLGLHRDPPPVLSITKQELRRRIWWSLYILDSRLSLELGRPALVTLYESDCRLPADDIQTARAACLKTFASTAEVTWLTYTVQLAKLLTIVRSIVVDVYEENIHEEPESDSPESEQRLLDGRESASKTLQTHLTRLQAWVEALPGDLCLSRSGSEPIPSPESFSIELDFYAPKWLQLQRVFLQLLFHDAFVSLIRPMSFLGRDGVADELMQHLHGHTNAIIRACQQLYSETDIWTHHPELSSILWSATVTNFSRLLSVTEESEAFSCLAIVVEMFQTLDSVDPSAILALTNVRRVPFAGQWASESLRTVANGVAQESQSINDEVNPLGIVPSILTDGHDASETGSPLPILDWAHPNPGIDPSLWMNDITWLQG</sequence>
<keyword evidence="4" id="KW-0804">Transcription</keyword>
<dbReference type="SMART" id="SM00066">
    <property type="entry name" value="GAL4"/>
    <property type="match status" value="1"/>
</dbReference>
<proteinExistence type="predicted"/>
<dbReference type="InterPro" id="IPR007219">
    <property type="entry name" value="XnlR_reg_dom"/>
</dbReference>
<dbReference type="GO" id="GO:0006351">
    <property type="term" value="P:DNA-templated transcription"/>
    <property type="evidence" value="ECO:0007669"/>
    <property type="project" value="InterPro"/>
</dbReference>
<dbReference type="InterPro" id="IPR051127">
    <property type="entry name" value="Fungal_SecMet_Regulators"/>
</dbReference>
<dbReference type="GO" id="GO:0000978">
    <property type="term" value="F:RNA polymerase II cis-regulatory region sequence-specific DNA binding"/>
    <property type="evidence" value="ECO:0007669"/>
    <property type="project" value="TreeGrafter"/>
</dbReference>
<dbReference type="Gene3D" id="4.10.240.10">
    <property type="entry name" value="Zn(2)-C6 fungal-type DNA-binding domain"/>
    <property type="match status" value="1"/>
</dbReference>
<dbReference type="Proteomes" id="UP000184188">
    <property type="component" value="Unassembled WGS sequence"/>
</dbReference>
<dbReference type="GO" id="GO:0000435">
    <property type="term" value="P:positive regulation of transcription from RNA polymerase II promoter by galactose"/>
    <property type="evidence" value="ECO:0007669"/>
    <property type="project" value="TreeGrafter"/>
</dbReference>